<proteinExistence type="predicted"/>
<dbReference type="Proteomes" id="UP000595437">
    <property type="component" value="Chromosome 10"/>
</dbReference>
<name>A0A7T8H085_CALRO</name>
<keyword evidence="2" id="KW-1185">Reference proteome</keyword>
<sequence>MAGSYILQMSGMRVRPSGPEPTLKNHVWCSGNSPQTPSAELLSVPDGFASRYERLIDLHFHPDSSDFE</sequence>
<gene>
    <name evidence="1" type="ORF">FKW44_015162</name>
</gene>
<evidence type="ECO:0000313" key="1">
    <source>
        <dbReference type="EMBL" id="QQP40942.1"/>
    </source>
</evidence>
<evidence type="ECO:0000313" key="2">
    <source>
        <dbReference type="Proteomes" id="UP000595437"/>
    </source>
</evidence>
<protein>
    <submittedName>
        <fullName evidence="1">Uncharacterized protein</fullName>
    </submittedName>
</protein>
<accession>A0A7T8H085</accession>
<dbReference type="AlphaFoldDB" id="A0A7T8H085"/>
<reference evidence="2" key="1">
    <citation type="submission" date="2021-01" db="EMBL/GenBank/DDBJ databases">
        <title>Caligus Genome Assembly.</title>
        <authorList>
            <person name="Gallardo-Escarate C."/>
        </authorList>
    </citation>
    <scope>NUCLEOTIDE SEQUENCE [LARGE SCALE GENOMIC DNA]</scope>
</reference>
<dbReference type="EMBL" id="CP045899">
    <property type="protein sequence ID" value="QQP40942.1"/>
    <property type="molecule type" value="Genomic_DNA"/>
</dbReference>
<organism evidence="1 2">
    <name type="scientific">Caligus rogercresseyi</name>
    <name type="common">Sea louse</name>
    <dbReference type="NCBI Taxonomy" id="217165"/>
    <lineage>
        <taxon>Eukaryota</taxon>
        <taxon>Metazoa</taxon>
        <taxon>Ecdysozoa</taxon>
        <taxon>Arthropoda</taxon>
        <taxon>Crustacea</taxon>
        <taxon>Multicrustacea</taxon>
        <taxon>Hexanauplia</taxon>
        <taxon>Copepoda</taxon>
        <taxon>Siphonostomatoida</taxon>
        <taxon>Caligidae</taxon>
        <taxon>Caligus</taxon>
    </lineage>
</organism>